<evidence type="ECO:0000256" key="1">
    <source>
        <dbReference type="ARBA" id="ARBA00022574"/>
    </source>
</evidence>
<dbReference type="Gene3D" id="2.130.10.10">
    <property type="entry name" value="YVTN repeat-like/Quinoprotein amine dehydrogenase"/>
    <property type="match status" value="2"/>
</dbReference>
<dbReference type="InterPro" id="IPR019775">
    <property type="entry name" value="WD40_repeat_CS"/>
</dbReference>
<dbReference type="InterPro" id="IPR036047">
    <property type="entry name" value="F-box-like_dom_sf"/>
</dbReference>
<sequence length="478" mass="54592">MEELKLLHTLSGKRAIGLLHQLKTLFPPTNHFTMLPNELLTEICLRLAEVSPLTLLSWQLTCSRHQDIIKLNPQIWEHALYFHYPQVQVLGPHEAQQQFLKAYLWASNKQWSFDLKPRHMGIWNMNQVMHFHQQVPKYTSSEKRWEKLDFQVHENFDVFGHSVLSCGVMPYEYSVPIPNTSLCAHVCRPFRTQHRHQGGSNRVLSLADMHSSTIFYPDEQHTDLISDVALGENTLVTSSVDGSVKVWNICPSTLEPLQLRHTLNGHDGWVNAIDIAGDTIVSGGADYKVNFWNITTGSLCKSFSAVFAVRDVFTDLPPFKVLIPYGERKLFGCGSVFGPYYVYDTDGDQLVHTLDEPLTYSQYTDFVSFKHQEYASIIKFTSSTIVTTSRANDQICVWDLQSGHLLHRLEAGGNIHDFRISVDKEILMCSLCNGSMRLWTTKQSKQPWKRNVSKKRGTGHGITWVYYGDADEDTLCLI</sequence>
<dbReference type="SMART" id="SM00320">
    <property type="entry name" value="WD40"/>
    <property type="match status" value="4"/>
</dbReference>
<evidence type="ECO:0000256" key="2">
    <source>
        <dbReference type="ARBA" id="ARBA00022737"/>
    </source>
</evidence>
<dbReference type="PROSITE" id="PS00678">
    <property type="entry name" value="WD_REPEATS_1"/>
    <property type="match status" value="2"/>
</dbReference>
<evidence type="ECO:0000313" key="4">
    <source>
        <dbReference type="EMBL" id="KAG2180602.1"/>
    </source>
</evidence>
<keyword evidence="2" id="KW-0677">Repeat</keyword>
<gene>
    <name evidence="4" type="ORF">INT44_003606</name>
</gene>
<dbReference type="GO" id="GO:1990234">
    <property type="term" value="C:transferase complex"/>
    <property type="evidence" value="ECO:0007669"/>
    <property type="project" value="UniProtKB-ARBA"/>
</dbReference>
<proteinExistence type="predicted"/>
<dbReference type="PROSITE" id="PS50294">
    <property type="entry name" value="WD_REPEATS_REGION"/>
    <property type="match status" value="2"/>
</dbReference>
<feature type="repeat" description="WD" evidence="3">
    <location>
        <begin position="218"/>
        <end position="249"/>
    </location>
</feature>
<dbReference type="PANTHER" id="PTHR22847">
    <property type="entry name" value="WD40 REPEAT PROTEIN"/>
    <property type="match status" value="1"/>
</dbReference>
<dbReference type="AlphaFoldDB" id="A0A8H7PUL9"/>
<reference evidence="4" key="1">
    <citation type="submission" date="2020-12" db="EMBL/GenBank/DDBJ databases">
        <title>Metabolic potential, ecology and presence of endohyphal bacteria is reflected in genomic diversity of Mucoromycotina.</title>
        <authorList>
            <person name="Muszewska A."/>
            <person name="Okrasinska A."/>
            <person name="Steczkiewicz K."/>
            <person name="Drgas O."/>
            <person name="Orlowska M."/>
            <person name="Perlinska-Lenart U."/>
            <person name="Aleksandrzak-Piekarczyk T."/>
            <person name="Szatraj K."/>
            <person name="Zielenkiewicz U."/>
            <person name="Pilsyk S."/>
            <person name="Malc E."/>
            <person name="Mieczkowski P."/>
            <person name="Kruszewska J.S."/>
            <person name="Biernat P."/>
            <person name="Pawlowska J."/>
        </authorList>
    </citation>
    <scope>NUCLEOTIDE SEQUENCE</scope>
    <source>
        <strain evidence="4">WA0000051536</strain>
    </source>
</reference>
<keyword evidence="1 3" id="KW-0853">WD repeat</keyword>
<dbReference type="SUPFAM" id="SSF50978">
    <property type="entry name" value="WD40 repeat-like"/>
    <property type="match status" value="1"/>
</dbReference>
<organism evidence="4 5">
    <name type="scientific">Umbelopsis vinacea</name>
    <dbReference type="NCBI Taxonomy" id="44442"/>
    <lineage>
        <taxon>Eukaryota</taxon>
        <taxon>Fungi</taxon>
        <taxon>Fungi incertae sedis</taxon>
        <taxon>Mucoromycota</taxon>
        <taxon>Mucoromycotina</taxon>
        <taxon>Umbelopsidomycetes</taxon>
        <taxon>Umbelopsidales</taxon>
        <taxon>Umbelopsidaceae</taxon>
        <taxon>Umbelopsis</taxon>
    </lineage>
</organism>
<protein>
    <submittedName>
        <fullName evidence="4">Uncharacterized protein</fullName>
    </submittedName>
</protein>
<comment type="caution">
    <text evidence="4">The sequence shown here is derived from an EMBL/GenBank/DDBJ whole genome shotgun (WGS) entry which is preliminary data.</text>
</comment>
<dbReference type="OrthoDB" id="1932312at2759"/>
<dbReference type="InterPro" id="IPR015943">
    <property type="entry name" value="WD40/YVTN_repeat-like_dom_sf"/>
</dbReference>
<dbReference type="Pfam" id="PF00400">
    <property type="entry name" value="WD40"/>
    <property type="match status" value="2"/>
</dbReference>
<dbReference type="InterPro" id="IPR036322">
    <property type="entry name" value="WD40_repeat_dom_sf"/>
</dbReference>
<evidence type="ECO:0000256" key="3">
    <source>
        <dbReference type="PROSITE-ProRule" id="PRU00221"/>
    </source>
</evidence>
<evidence type="ECO:0000313" key="5">
    <source>
        <dbReference type="Proteomes" id="UP000612746"/>
    </source>
</evidence>
<keyword evidence="5" id="KW-1185">Reference proteome</keyword>
<dbReference type="PANTHER" id="PTHR22847:SF637">
    <property type="entry name" value="WD REPEAT DOMAIN 5B"/>
    <property type="match status" value="1"/>
</dbReference>
<accession>A0A8H7PUL9</accession>
<dbReference type="PROSITE" id="PS50082">
    <property type="entry name" value="WD_REPEATS_2"/>
    <property type="match status" value="2"/>
</dbReference>
<name>A0A8H7PUL9_9FUNG</name>
<dbReference type="InterPro" id="IPR001680">
    <property type="entry name" value="WD40_rpt"/>
</dbReference>
<dbReference type="SUPFAM" id="SSF81383">
    <property type="entry name" value="F-box domain"/>
    <property type="match status" value="1"/>
</dbReference>
<feature type="repeat" description="WD" evidence="3">
    <location>
        <begin position="263"/>
        <end position="302"/>
    </location>
</feature>
<dbReference type="EMBL" id="JAEPRA010000009">
    <property type="protein sequence ID" value="KAG2180602.1"/>
    <property type="molecule type" value="Genomic_DNA"/>
</dbReference>
<dbReference type="Proteomes" id="UP000612746">
    <property type="component" value="Unassembled WGS sequence"/>
</dbReference>